<sequence>VGEQDTETLGRDFDLSALDATWNNYKWRVLKLVETPAAMR</sequence>
<comment type="caution">
    <text evidence="1">The sequence shown here is derived from an EMBL/GenBank/DDBJ whole genome shotgun (WGS) entry which is preliminary data.</text>
</comment>
<gene>
    <name evidence="1" type="ORF">LCGC14_1529370</name>
</gene>
<reference evidence="1" key="1">
    <citation type="journal article" date="2015" name="Nature">
        <title>Complex archaea that bridge the gap between prokaryotes and eukaryotes.</title>
        <authorList>
            <person name="Spang A."/>
            <person name="Saw J.H."/>
            <person name="Jorgensen S.L."/>
            <person name="Zaremba-Niedzwiedzka K."/>
            <person name="Martijn J."/>
            <person name="Lind A.E."/>
            <person name="van Eijk R."/>
            <person name="Schleper C."/>
            <person name="Guy L."/>
            <person name="Ettema T.J."/>
        </authorList>
    </citation>
    <scope>NUCLEOTIDE SEQUENCE</scope>
</reference>
<protein>
    <submittedName>
        <fullName evidence="1">Uncharacterized protein</fullName>
    </submittedName>
</protein>
<accession>A0A0F9LX87</accession>
<dbReference type="EMBL" id="LAZR01011437">
    <property type="protein sequence ID" value="KKM61677.1"/>
    <property type="molecule type" value="Genomic_DNA"/>
</dbReference>
<name>A0A0F9LX87_9ZZZZ</name>
<evidence type="ECO:0000313" key="1">
    <source>
        <dbReference type="EMBL" id="KKM61677.1"/>
    </source>
</evidence>
<proteinExistence type="predicted"/>
<organism evidence="1">
    <name type="scientific">marine sediment metagenome</name>
    <dbReference type="NCBI Taxonomy" id="412755"/>
    <lineage>
        <taxon>unclassified sequences</taxon>
        <taxon>metagenomes</taxon>
        <taxon>ecological metagenomes</taxon>
    </lineage>
</organism>
<feature type="non-terminal residue" evidence="1">
    <location>
        <position position="1"/>
    </location>
</feature>
<dbReference type="AlphaFoldDB" id="A0A0F9LX87"/>